<evidence type="ECO:0000313" key="3">
    <source>
        <dbReference type="Proteomes" id="UP000565579"/>
    </source>
</evidence>
<dbReference type="InterPro" id="IPR011990">
    <property type="entry name" value="TPR-like_helical_dom_sf"/>
</dbReference>
<organism evidence="2 3">
    <name type="scientific">Nonomuraea rubra</name>
    <dbReference type="NCBI Taxonomy" id="46180"/>
    <lineage>
        <taxon>Bacteria</taxon>
        <taxon>Bacillati</taxon>
        <taxon>Actinomycetota</taxon>
        <taxon>Actinomycetes</taxon>
        <taxon>Streptosporangiales</taxon>
        <taxon>Streptosporangiaceae</taxon>
        <taxon>Nonomuraea</taxon>
    </lineage>
</organism>
<evidence type="ECO:0008006" key="4">
    <source>
        <dbReference type="Google" id="ProtNLM"/>
    </source>
</evidence>
<proteinExistence type="predicted"/>
<evidence type="ECO:0000313" key="2">
    <source>
        <dbReference type="EMBL" id="MBB6545822.1"/>
    </source>
</evidence>
<dbReference type="SUPFAM" id="SSF48452">
    <property type="entry name" value="TPR-like"/>
    <property type="match status" value="3"/>
</dbReference>
<feature type="compositionally biased region" description="Basic and acidic residues" evidence="1">
    <location>
        <begin position="816"/>
        <end position="828"/>
    </location>
</feature>
<accession>A0A7X0TVT5</accession>
<dbReference type="InterPro" id="IPR027417">
    <property type="entry name" value="P-loop_NTPase"/>
</dbReference>
<dbReference type="Gene3D" id="1.25.40.10">
    <property type="entry name" value="Tetratricopeptide repeat domain"/>
    <property type="match status" value="3"/>
</dbReference>
<gene>
    <name evidence="2" type="ORF">HD593_000617</name>
</gene>
<dbReference type="AlphaFoldDB" id="A0A7X0TVT5"/>
<dbReference type="PANTHER" id="PTHR46082:SF6">
    <property type="entry name" value="AAA+ ATPASE DOMAIN-CONTAINING PROTEIN-RELATED"/>
    <property type="match status" value="1"/>
</dbReference>
<keyword evidence="3" id="KW-1185">Reference proteome</keyword>
<feature type="region of interest" description="Disordered" evidence="1">
    <location>
        <begin position="816"/>
        <end position="835"/>
    </location>
</feature>
<dbReference type="Proteomes" id="UP000565579">
    <property type="component" value="Unassembled WGS sequence"/>
</dbReference>
<name>A0A7X0TVT5_9ACTN</name>
<dbReference type="NCBIfam" id="NF040586">
    <property type="entry name" value="FxSxx_TPR"/>
    <property type="match status" value="1"/>
</dbReference>
<reference evidence="2 3" key="1">
    <citation type="submission" date="2020-08" db="EMBL/GenBank/DDBJ databases">
        <title>Sequencing the genomes of 1000 actinobacteria strains.</title>
        <authorList>
            <person name="Klenk H.-P."/>
        </authorList>
    </citation>
    <scope>NUCLEOTIDE SEQUENCE [LARGE SCALE GENOMIC DNA]</scope>
    <source>
        <strain evidence="2 3">DSM 43768</strain>
    </source>
</reference>
<dbReference type="Pfam" id="PF13424">
    <property type="entry name" value="TPR_12"/>
    <property type="match status" value="3"/>
</dbReference>
<dbReference type="EMBL" id="JACHMI010000001">
    <property type="protein sequence ID" value="MBB6545822.1"/>
    <property type="molecule type" value="Genomic_DNA"/>
</dbReference>
<dbReference type="RefSeq" id="WP_312903323.1">
    <property type="nucleotide sequence ID" value="NZ_BAAAXY010000168.1"/>
</dbReference>
<sequence>MPPRNRNFTGREELLDKLRGGILDRVTAVVAHGLQGPSALHGLGGVGKTQMAIEYAYRYHQDYDLVWWIPADQPGLVRSNLAQLAPKLGVPGSTMTSSEDAAEAVLDKLRSGEPYSRWLLIFDNADEPQDLLPNIPPGPGHVLITSRNHDWANNADTVAVDVFTREESVEFLRRRMRRSLADDAADRLAEALGDLPLALEQSAALQTETGMSAEEYLQLLNERTASLLDEGKPSEYPRSMSAAWELSVNKLKEQLPEAMELLRCCAFFGPEPIPRGVFRPVKGPVRPVIAELVADPLRLSRAIKRLGKYALVRIEAESGERTVTGERTIQVHRLIQALLRDALPPATQDEIRAEVHSLLAGAAPGGSANPANWPRFDALLAHVAPTRLADSERADVREFALQILDYLMASGNYDVARTHVERFVERWTADSGPRDMSVLRAKRVQGDLLRFLGRYDEAYELDMTTLAAMREVAGGEHRDTLVLRNGIGADLRGRGLFRKAREHDAESVELHREVFGPNHARTLMAVNSLALDHGLNSDYRSARKLLEEAFTTAQLTESVVSRGTVLNLWAGLSRMTRLCGDYVEACDIGEEALAYGQEQLDADHPRILLVQKDLAIARLRMGEAPDALELAYDVHARYVRNFGIEHPGTLAAALCLANAFRVNDKIEEAYKLAQDAMVRYPKLYGADHPYYFGCASNVAVLLRVRGDLKGARELNERVIDGLKAKLGDGHHYVLTVAVNLASDLAALGDYQAACELGRDAHRRLRPLVGEQHPTTMACAANLAADLAKAGHREEAEALREETLRNYRETRGMEHPDALAAEEGRHLDLDFDPPPV</sequence>
<dbReference type="Pfam" id="PF13374">
    <property type="entry name" value="TPR_10"/>
    <property type="match status" value="2"/>
</dbReference>
<comment type="caution">
    <text evidence="2">The sequence shown here is derived from an EMBL/GenBank/DDBJ whole genome shotgun (WGS) entry which is preliminary data.</text>
</comment>
<dbReference type="InterPro" id="IPR053137">
    <property type="entry name" value="NLR-like"/>
</dbReference>
<dbReference type="Gene3D" id="3.40.50.300">
    <property type="entry name" value="P-loop containing nucleotide triphosphate hydrolases"/>
    <property type="match status" value="1"/>
</dbReference>
<dbReference type="PANTHER" id="PTHR46082">
    <property type="entry name" value="ATP/GTP-BINDING PROTEIN-RELATED"/>
    <property type="match status" value="1"/>
</dbReference>
<dbReference type="SUPFAM" id="SSF52540">
    <property type="entry name" value="P-loop containing nucleoside triphosphate hydrolases"/>
    <property type="match status" value="1"/>
</dbReference>
<protein>
    <recommendedName>
        <fullName evidence="4">Tetratricopeptide repeat protein</fullName>
    </recommendedName>
</protein>
<evidence type="ECO:0000256" key="1">
    <source>
        <dbReference type="SAM" id="MobiDB-lite"/>
    </source>
</evidence>